<feature type="transmembrane region" description="Helical" evidence="13">
    <location>
        <begin position="749"/>
        <end position="770"/>
    </location>
</feature>
<evidence type="ECO:0000256" key="7">
    <source>
        <dbReference type="ARBA" id="ARBA00022723"/>
    </source>
</evidence>
<dbReference type="PANTHER" id="PTHR43520:SF5">
    <property type="entry name" value="CATION-TRANSPORTING P-TYPE ATPASE-RELATED"/>
    <property type="match status" value="1"/>
</dbReference>
<comment type="caution">
    <text evidence="16">The sequence shown here is derived from an EMBL/GenBank/DDBJ whole genome shotgun (WGS) entry which is preliminary data.</text>
</comment>
<dbReference type="InterPro" id="IPR018303">
    <property type="entry name" value="ATPase_P-typ_P_site"/>
</dbReference>
<keyword evidence="4" id="KW-1003">Cell membrane</keyword>
<feature type="domain" description="P-type ATPase A" evidence="14">
    <location>
        <begin position="320"/>
        <end position="414"/>
    </location>
</feature>
<evidence type="ECO:0000256" key="1">
    <source>
        <dbReference type="ARBA" id="ARBA00004651"/>
    </source>
</evidence>
<dbReference type="InterPro" id="IPR023214">
    <property type="entry name" value="HAD_sf"/>
</dbReference>
<evidence type="ECO:0000256" key="4">
    <source>
        <dbReference type="ARBA" id="ARBA00022475"/>
    </source>
</evidence>
<dbReference type="InterPro" id="IPR021993">
    <property type="entry name" value="ATPase-cat-bd"/>
</dbReference>
<organism evidence="16 17">
    <name type="scientific">Pedobacter cryoconitis</name>
    <dbReference type="NCBI Taxonomy" id="188932"/>
    <lineage>
        <taxon>Bacteria</taxon>
        <taxon>Pseudomonadati</taxon>
        <taxon>Bacteroidota</taxon>
        <taxon>Sphingobacteriia</taxon>
        <taxon>Sphingobacteriales</taxon>
        <taxon>Sphingobacteriaceae</taxon>
        <taxon>Pedobacter</taxon>
    </lineage>
</organism>
<reference evidence="16 17" key="1">
    <citation type="submission" date="2020-08" db="EMBL/GenBank/DDBJ databases">
        <title>Genomic Encyclopedia of Type Strains, Phase IV (KMG-V): Genome sequencing to study the core and pangenomes of soil and plant-associated prokaryotes.</title>
        <authorList>
            <person name="Whitman W."/>
        </authorList>
    </citation>
    <scope>NUCLEOTIDE SEQUENCE [LARGE SCALE GENOMIC DNA]</scope>
    <source>
        <strain evidence="16 17">MP7CTX6</strain>
    </source>
</reference>
<evidence type="ECO:0000256" key="9">
    <source>
        <dbReference type="ARBA" id="ARBA00022967"/>
    </source>
</evidence>
<dbReference type="Proteomes" id="UP000537718">
    <property type="component" value="Unassembled WGS sequence"/>
</dbReference>
<dbReference type="GO" id="GO:0005524">
    <property type="term" value="F:ATP binding"/>
    <property type="evidence" value="ECO:0007669"/>
    <property type="project" value="InterPro"/>
</dbReference>
<feature type="transmembrane region" description="Helical" evidence="13">
    <location>
        <begin position="187"/>
        <end position="210"/>
    </location>
</feature>
<feature type="domain" description="Putative metal-binding" evidence="15">
    <location>
        <begin position="23"/>
        <end position="95"/>
    </location>
</feature>
<dbReference type="InterPro" id="IPR008250">
    <property type="entry name" value="ATPase_P-typ_transduc_dom_A_sf"/>
</dbReference>
<dbReference type="PRINTS" id="PR00119">
    <property type="entry name" value="CATATPASE"/>
</dbReference>
<evidence type="ECO:0000256" key="10">
    <source>
        <dbReference type="ARBA" id="ARBA00022989"/>
    </source>
</evidence>
<evidence type="ECO:0000256" key="11">
    <source>
        <dbReference type="ARBA" id="ARBA00023065"/>
    </source>
</evidence>
<evidence type="ECO:0000313" key="17">
    <source>
        <dbReference type="Proteomes" id="UP000537718"/>
    </source>
</evidence>
<evidence type="ECO:0000256" key="5">
    <source>
        <dbReference type="ARBA" id="ARBA00022553"/>
    </source>
</evidence>
<dbReference type="AlphaFoldDB" id="A0A7W8YTB4"/>
<dbReference type="Pfam" id="PF12156">
    <property type="entry name" value="ATPase-cat_bd"/>
    <property type="match status" value="1"/>
</dbReference>
<dbReference type="Pfam" id="PF00122">
    <property type="entry name" value="E1-E2_ATPase"/>
    <property type="match status" value="1"/>
</dbReference>
<dbReference type="SUPFAM" id="SSF81653">
    <property type="entry name" value="Calcium ATPase, transduction domain A"/>
    <property type="match status" value="1"/>
</dbReference>
<keyword evidence="11" id="KW-0406">Ion transport</keyword>
<keyword evidence="3" id="KW-0813">Transport</keyword>
<dbReference type="PROSITE" id="PS00154">
    <property type="entry name" value="ATPASE_E1_E2"/>
    <property type="match status" value="1"/>
</dbReference>
<dbReference type="InterPro" id="IPR001757">
    <property type="entry name" value="P_typ_ATPase"/>
</dbReference>
<evidence type="ECO:0000256" key="3">
    <source>
        <dbReference type="ARBA" id="ARBA00022448"/>
    </source>
</evidence>
<evidence type="ECO:0000256" key="6">
    <source>
        <dbReference type="ARBA" id="ARBA00022692"/>
    </source>
</evidence>
<dbReference type="GO" id="GO:0005507">
    <property type="term" value="F:copper ion binding"/>
    <property type="evidence" value="ECO:0007669"/>
    <property type="project" value="TreeGrafter"/>
</dbReference>
<dbReference type="GO" id="GO:0043682">
    <property type="term" value="F:P-type divalent copper transporter activity"/>
    <property type="evidence" value="ECO:0007669"/>
    <property type="project" value="TreeGrafter"/>
</dbReference>
<dbReference type="Gene3D" id="3.30.70.100">
    <property type="match status" value="1"/>
</dbReference>
<feature type="transmembrane region" description="Helical" evidence="13">
    <location>
        <begin position="460"/>
        <end position="491"/>
    </location>
</feature>
<evidence type="ECO:0000313" key="16">
    <source>
        <dbReference type="EMBL" id="MBB5621394.1"/>
    </source>
</evidence>
<dbReference type="Gene3D" id="3.40.50.1000">
    <property type="entry name" value="HAD superfamily/HAD-like"/>
    <property type="match status" value="1"/>
</dbReference>
<dbReference type="EMBL" id="JACHCF010000005">
    <property type="protein sequence ID" value="MBB5621394.1"/>
    <property type="molecule type" value="Genomic_DNA"/>
</dbReference>
<dbReference type="InterPro" id="IPR059000">
    <property type="entry name" value="ATPase_P-type_domA"/>
</dbReference>
<gene>
    <name evidence="16" type="ORF">HDE69_002455</name>
</gene>
<keyword evidence="6 13" id="KW-0812">Transmembrane</keyword>
<dbReference type="SUPFAM" id="SSF56784">
    <property type="entry name" value="HAD-like"/>
    <property type="match status" value="1"/>
</dbReference>
<dbReference type="PRINTS" id="PR00943">
    <property type="entry name" value="CUATPASE"/>
</dbReference>
<feature type="transmembrane region" description="Helical" evidence="13">
    <location>
        <begin position="437"/>
        <end position="454"/>
    </location>
</feature>
<feature type="transmembrane region" description="Helical" evidence="13">
    <location>
        <begin position="252"/>
        <end position="270"/>
    </location>
</feature>
<dbReference type="Pfam" id="PF00702">
    <property type="entry name" value="Hydrolase"/>
    <property type="match status" value="1"/>
</dbReference>
<dbReference type="InterPro" id="IPR036163">
    <property type="entry name" value="HMA_dom_sf"/>
</dbReference>
<dbReference type="SUPFAM" id="SSF81665">
    <property type="entry name" value="Calcium ATPase, transmembrane domain M"/>
    <property type="match status" value="1"/>
</dbReference>
<dbReference type="Gene3D" id="2.70.150.10">
    <property type="entry name" value="Calcium-transporting ATPase, cytoplasmic transduction domain A"/>
    <property type="match status" value="1"/>
</dbReference>
<comment type="subcellular location">
    <subcellularLocation>
        <location evidence="1">Cell membrane</location>
        <topology evidence="1">Multi-pass membrane protein</topology>
    </subcellularLocation>
</comment>
<keyword evidence="12 13" id="KW-0472">Membrane</keyword>
<keyword evidence="8" id="KW-0460">Magnesium</keyword>
<feature type="transmembrane region" description="Helical" evidence="13">
    <location>
        <begin position="276"/>
        <end position="297"/>
    </location>
</feature>
<comment type="similarity">
    <text evidence="2">Belongs to the cation transport ATPase (P-type) (TC 3.A.3) family. Type IB subfamily.</text>
</comment>
<keyword evidence="7" id="KW-0479">Metal-binding</keyword>
<feature type="transmembrane region" description="Helical" evidence="13">
    <location>
        <begin position="222"/>
        <end position="240"/>
    </location>
</feature>
<dbReference type="SUPFAM" id="SSF55008">
    <property type="entry name" value="HMA, heavy metal-associated domain"/>
    <property type="match status" value="1"/>
</dbReference>
<protein>
    <submittedName>
        <fullName evidence="16">Cu+-exporting ATPase</fullName>
    </submittedName>
</protein>
<dbReference type="GO" id="GO:0016887">
    <property type="term" value="F:ATP hydrolysis activity"/>
    <property type="evidence" value="ECO:0007669"/>
    <property type="project" value="InterPro"/>
</dbReference>
<accession>A0A7W8YTB4</accession>
<evidence type="ECO:0000256" key="12">
    <source>
        <dbReference type="ARBA" id="ARBA00023136"/>
    </source>
</evidence>
<name>A0A7W8YTB4_9SPHI</name>
<evidence type="ECO:0000256" key="2">
    <source>
        <dbReference type="ARBA" id="ARBA00006024"/>
    </source>
</evidence>
<evidence type="ECO:0000256" key="8">
    <source>
        <dbReference type="ARBA" id="ARBA00022842"/>
    </source>
</evidence>
<keyword evidence="9" id="KW-1278">Translocase</keyword>
<keyword evidence="5" id="KW-0597">Phosphoprotein</keyword>
<dbReference type="Gene3D" id="3.40.1110.10">
    <property type="entry name" value="Calcium-transporting ATPase, cytoplasmic domain N"/>
    <property type="match status" value="1"/>
</dbReference>
<dbReference type="PANTHER" id="PTHR43520">
    <property type="entry name" value="ATP7, ISOFORM B"/>
    <property type="match status" value="1"/>
</dbReference>
<evidence type="ECO:0000259" key="15">
    <source>
        <dbReference type="Pfam" id="PF12156"/>
    </source>
</evidence>
<dbReference type="InterPro" id="IPR023299">
    <property type="entry name" value="ATPase_P-typ_cyto_dom_N"/>
</dbReference>
<dbReference type="InterPro" id="IPR036412">
    <property type="entry name" value="HAD-like_sf"/>
</dbReference>
<dbReference type="NCBIfam" id="TIGR01494">
    <property type="entry name" value="ATPase_P-type"/>
    <property type="match status" value="1"/>
</dbReference>
<keyword evidence="10 13" id="KW-1133">Transmembrane helix</keyword>
<dbReference type="GO" id="GO:0055070">
    <property type="term" value="P:copper ion homeostasis"/>
    <property type="evidence" value="ECO:0007669"/>
    <property type="project" value="TreeGrafter"/>
</dbReference>
<dbReference type="GO" id="GO:0005886">
    <property type="term" value="C:plasma membrane"/>
    <property type="evidence" value="ECO:0007669"/>
    <property type="project" value="UniProtKB-SubCell"/>
</dbReference>
<sequence>MTSFLEERIFSMKETNSLTVETHCFHCGDQLPEKPYPADDKQFCCLGCKGVYQILSNHNLSSYYLYNDVPGSSQKQKTLHFDYLDEPGIAAELVDYTDAKVTVITLFIPVIHCSSCIWLLEHLHKINPAIAQSRVDFLKKQVSITFRNQEISLREVVENLSAIGYEPLISLQDMIKKQQTDHSERNLFTKIAVAGFCFGNVMLLSFPDYFGLNSLEQDFKNFFGWINLAFAIPVLLYSARDYFISAWTNLRNGILNLDFPLALGIAVMFIRSAYEIITQTGAGFVDTLCSLVFFLLIGKWMQKRTYHYLSFERDFRSYFPVAVTQLKDGKEKPLPLNELKTGDRILIRSNEIIPADAILLKGEAKLDFSFVTGESIPVEKVLGEIVYAGGRQLHGAIELEVVKPVSQSYLTKLWNNEAFSGERDPIKTFSDTASRHFSIVLVAIALSAGLYWVNTDINKAVAAFTAVLIIACPCALALSSPFTLAAVLSIFDKNKFYLKNTSVIEELARVDTIVFDKTGTITNPEAKGFEFNGKLDPYERQLVFDLARNSGHPLSRELVKWLAETPLFQVEHYMEKVGRGISGCVDGHEVKLGSAAYLGLKAEDQGSVVHILIEKHYCGYFRSAQQWRAGFKPLALKLSQTADLHLLSGDQDHDRNSLTPFFPRVQQLHFRQSPQQKLDYILQLQQNNAKVMMLGDGLNDAGALKQSNLGVAVTDDINNFSPGCDAILDGAAFQKIPQFIKQAKDAVKVIHMSFAISLLYNVVGLFFAVQGLLSPLMAAILMPMSTITIILFTSLTARFYARKNKLL</sequence>
<dbReference type="InterPro" id="IPR023298">
    <property type="entry name" value="ATPase_P-typ_TM_dom_sf"/>
</dbReference>
<proteinExistence type="inferred from homology"/>
<evidence type="ECO:0000256" key="13">
    <source>
        <dbReference type="SAM" id="Phobius"/>
    </source>
</evidence>
<feature type="transmembrane region" description="Helical" evidence="13">
    <location>
        <begin position="776"/>
        <end position="801"/>
    </location>
</feature>
<evidence type="ECO:0000259" key="14">
    <source>
        <dbReference type="Pfam" id="PF00122"/>
    </source>
</evidence>